<evidence type="ECO:0000256" key="1">
    <source>
        <dbReference type="SAM" id="MobiDB-lite"/>
    </source>
</evidence>
<reference evidence="2 3" key="1">
    <citation type="journal article" date="2020" name="Cell">
        <title>Large-Scale Comparative Analyses of Tick Genomes Elucidate Their Genetic Diversity and Vector Capacities.</title>
        <authorList>
            <consortium name="Tick Genome and Microbiome Consortium (TIGMIC)"/>
            <person name="Jia N."/>
            <person name="Wang J."/>
            <person name="Shi W."/>
            <person name="Du L."/>
            <person name="Sun Y."/>
            <person name="Zhan W."/>
            <person name="Jiang J.F."/>
            <person name="Wang Q."/>
            <person name="Zhang B."/>
            <person name="Ji P."/>
            <person name="Bell-Sakyi L."/>
            <person name="Cui X.M."/>
            <person name="Yuan T.T."/>
            <person name="Jiang B.G."/>
            <person name="Yang W.F."/>
            <person name="Lam T.T."/>
            <person name="Chang Q.C."/>
            <person name="Ding S.J."/>
            <person name="Wang X.J."/>
            <person name="Zhu J.G."/>
            <person name="Ruan X.D."/>
            <person name="Zhao L."/>
            <person name="Wei J.T."/>
            <person name="Ye R.Z."/>
            <person name="Que T.C."/>
            <person name="Du C.H."/>
            <person name="Zhou Y.H."/>
            <person name="Cheng J.X."/>
            <person name="Dai P.F."/>
            <person name="Guo W.B."/>
            <person name="Han X.H."/>
            <person name="Huang E.J."/>
            <person name="Li L.F."/>
            <person name="Wei W."/>
            <person name="Gao Y.C."/>
            <person name="Liu J.Z."/>
            <person name="Shao H.Z."/>
            <person name="Wang X."/>
            <person name="Wang C.C."/>
            <person name="Yang T.C."/>
            <person name="Huo Q.B."/>
            <person name="Li W."/>
            <person name="Chen H.Y."/>
            <person name="Chen S.E."/>
            <person name="Zhou L.G."/>
            <person name="Ni X.B."/>
            <person name="Tian J.H."/>
            <person name="Sheng Y."/>
            <person name="Liu T."/>
            <person name="Pan Y.S."/>
            <person name="Xia L.Y."/>
            <person name="Li J."/>
            <person name="Zhao F."/>
            <person name="Cao W.C."/>
        </authorList>
    </citation>
    <scope>NUCLEOTIDE SEQUENCE [LARGE SCALE GENOMIC DNA]</scope>
    <source>
        <strain evidence="2">HaeL-2018</strain>
    </source>
</reference>
<feature type="region of interest" description="Disordered" evidence="1">
    <location>
        <begin position="1"/>
        <end position="38"/>
    </location>
</feature>
<evidence type="ECO:0000313" key="2">
    <source>
        <dbReference type="EMBL" id="KAH9379511.1"/>
    </source>
</evidence>
<proteinExistence type="predicted"/>
<gene>
    <name evidence="2" type="ORF">HPB48_020438</name>
</gene>
<evidence type="ECO:0000313" key="3">
    <source>
        <dbReference type="Proteomes" id="UP000821853"/>
    </source>
</evidence>
<keyword evidence="3" id="KW-1185">Reference proteome</keyword>
<feature type="compositionally biased region" description="Basic and acidic residues" evidence="1">
    <location>
        <begin position="1"/>
        <end position="15"/>
    </location>
</feature>
<organism evidence="2 3">
    <name type="scientific">Haemaphysalis longicornis</name>
    <name type="common">Bush tick</name>
    <dbReference type="NCBI Taxonomy" id="44386"/>
    <lineage>
        <taxon>Eukaryota</taxon>
        <taxon>Metazoa</taxon>
        <taxon>Ecdysozoa</taxon>
        <taxon>Arthropoda</taxon>
        <taxon>Chelicerata</taxon>
        <taxon>Arachnida</taxon>
        <taxon>Acari</taxon>
        <taxon>Parasitiformes</taxon>
        <taxon>Ixodida</taxon>
        <taxon>Ixodoidea</taxon>
        <taxon>Ixodidae</taxon>
        <taxon>Haemaphysalinae</taxon>
        <taxon>Haemaphysalis</taxon>
    </lineage>
</organism>
<name>A0A9J6GYM1_HAELO</name>
<dbReference type="Proteomes" id="UP000821853">
    <property type="component" value="Chromosome 8"/>
</dbReference>
<accession>A0A9J6GYM1</accession>
<dbReference type="EMBL" id="JABSTR010000010">
    <property type="protein sequence ID" value="KAH9379511.1"/>
    <property type="molecule type" value="Genomic_DNA"/>
</dbReference>
<dbReference type="VEuPathDB" id="VectorBase:HLOH_053294"/>
<comment type="caution">
    <text evidence="2">The sequence shown here is derived from an EMBL/GenBank/DDBJ whole genome shotgun (WGS) entry which is preliminary data.</text>
</comment>
<dbReference type="AlphaFoldDB" id="A0A9J6GYM1"/>
<sequence length="76" mass="8933">MSREATKREDPDSNRARMKHANMQKGEAESNEAFDRDRENKVISLSELASQLRSQKINFWHVIEKNEASSSSRRRR</sequence>
<protein>
    <submittedName>
        <fullName evidence="2">Uncharacterized protein</fullName>
    </submittedName>
</protein>